<organism evidence="2 3">
    <name type="scientific">Methanothermobacter defluvii</name>
    <dbReference type="NCBI Taxonomy" id="49339"/>
    <lineage>
        <taxon>Archaea</taxon>
        <taxon>Methanobacteriati</taxon>
        <taxon>Methanobacteriota</taxon>
        <taxon>Methanomada group</taxon>
        <taxon>Methanobacteria</taxon>
        <taxon>Methanobacteriales</taxon>
        <taxon>Methanobacteriaceae</taxon>
        <taxon>Methanothermobacter</taxon>
    </lineage>
</organism>
<keyword evidence="3" id="KW-1185">Reference proteome</keyword>
<keyword evidence="1" id="KW-0472">Membrane</keyword>
<keyword evidence="1" id="KW-1133">Transmembrane helix</keyword>
<proteinExistence type="predicted"/>
<dbReference type="AlphaFoldDB" id="A0A371NEQ0"/>
<gene>
    <name evidence="2" type="ORF">C7452_1002</name>
</gene>
<comment type="caution">
    <text evidence="2">The sequence shown here is derived from an EMBL/GenBank/DDBJ whole genome shotgun (WGS) entry which is preliminary data.</text>
</comment>
<evidence type="ECO:0000313" key="3">
    <source>
        <dbReference type="Proteomes" id="UP000256864"/>
    </source>
</evidence>
<feature type="transmembrane region" description="Helical" evidence="1">
    <location>
        <begin position="175"/>
        <end position="195"/>
    </location>
</feature>
<reference evidence="2 3" key="1">
    <citation type="submission" date="2018-07" db="EMBL/GenBank/DDBJ databases">
        <title>Genomic Encyclopedia of Type Strains, Phase IV (KMG-IV): sequencing the most valuable type-strain genomes for metagenomic binning, comparative biology and taxonomic classification.</title>
        <authorList>
            <person name="Goeker M."/>
        </authorList>
    </citation>
    <scope>NUCLEOTIDE SEQUENCE [LARGE SCALE GENOMIC DNA]</scope>
    <source>
        <strain evidence="2 3">DSM 7466</strain>
    </source>
</reference>
<keyword evidence="1" id="KW-0812">Transmembrane</keyword>
<dbReference type="RefSeq" id="WP_115892414.1">
    <property type="nucleotide sequence ID" value="NZ_QREL01000001.1"/>
</dbReference>
<dbReference type="EMBL" id="QREL01000001">
    <property type="protein sequence ID" value="REE28972.1"/>
    <property type="molecule type" value="Genomic_DNA"/>
</dbReference>
<evidence type="ECO:0000313" key="2">
    <source>
        <dbReference type="EMBL" id="REE28972.1"/>
    </source>
</evidence>
<sequence>MDLIKIVSCLEDGNIIHCGGNIRDTYHELSERAEELDLQAALVYLVSPMPLKAGLLEIMRAHEPGAQEKLTITEIMTAIASIERETWVFMDHFEDLTGKAAGKYLWLHTHGRVKYMAGLTGTFRGEVQSFYSTFRKLNPSGCLDGDSIDVSVTVMALISVFASLCYLRVGLEYGLLATSTIWFALIVFRTINYIVR</sequence>
<name>A0A371NEQ0_9EURY</name>
<protein>
    <submittedName>
        <fullName evidence="2">Uncharacterized protein</fullName>
    </submittedName>
</protein>
<evidence type="ECO:0000256" key="1">
    <source>
        <dbReference type="SAM" id="Phobius"/>
    </source>
</evidence>
<dbReference type="Proteomes" id="UP000256864">
    <property type="component" value="Unassembled WGS sequence"/>
</dbReference>
<accession>A0A371NEQ0</accession>